<feature type="transmembrane region" description="Helical" evidence="4">
    <location>
        <begin position="91"/>
        <end position="110"/>
    </location>
</feature>
<accession>A0A8J3G3L8</accession>
<evidence type="ECO:0000256" key="3">
    <source>
        <dbReference type="ARBA" id="ARBA00023002"/>
    </source>
</evidence>
<feature type="transmembrane region" description="Helical" evidence="4">
    <location>
        <begin position="16"/>
        <end position="36"/>
    </location>
</feature>
<dbReference type="Proteomes" id="UP000634004">
    <property type="component" value="Unassembled WGS sequence"/>
</dbReference>
<keyword evidence="2" id="KW-0125">Carotenoid biosynthesis</keyword>
<dbReference type="Pfam" id="PF04116">
    <property type="entry name" value="FA_hydroxylase"/>
    <property type="match status" value="1"/>
</dbReference>
<keyword evidence="4" id="KW-0812">Transmembrane</keyword>
<evidence type="ECO:0000256" key="4">
    <source>
        <dbReference type="SAM" id="Phobius"/>
    </source>
</evidence>
<evidence type="ECO:0000256" key="1">
    <source>
        <dbReference type="ARBA" id="ARBA00009324"/>
    </source>
</evidence>
<name>A0A8J3G3L8_9PROT</name>
<evidence type="ECO:0000256" key="2">
    <source>
        <dbReference type="ARBA" id="ARBA00022746"/>
    </source>
</evidence>
<dbReference type="GO" id="GO:0010291">
    <property type="term" value="F:beta-carotene 3-hydroxylase activity"/>
    <property type="evidence" value="ECO:0007669"/>
    <property type="project" value="TreeGrafter"/>
</dbReference>
<dbReference type="InterPro" id="IPR045019">
    <property type="entry name" value="BETA-OHASE-like"/>
</dbReference>
<evidence type="ECO:0000259" key="5">
    <source>
        <dbReference type="Pfam" id="PF04116"/>
    </source>
</evidence>
<protein>
    <submittedName>
        <fullName evidence="6">Beta-carotene hydroxylase</fullName>
    </submittedName>
</protein>
<dbReference type="GO" id="GO:0016119">
    <property type="term" value="P:carotene metabolic process"/>
    <property type="evidence" value="ECO:0007669"/>
    <property type="project" value="TreeGrafter"/>
</dbReference>
<comment type="similarity">
    <text evidence="1">Belongs to the sterol desaturase family.</text>
</comment>
<proteinExistence type="inferred from homology"/>
<dbReference type="PANTHER" id="PTHR31899">
    <property type="entry name" value="BETA-CAROTENE 3-HYDROXYLASE 1, CHLOROPLASTIC"/>
    <property type="match status" value="1"/>
</dbReference>
<gene>
    <name evidence="6" type="primary">crtZ</name>
    <name evidence="6" type="ORF">GCM10009069_27280</name>
</gene>
<reference evidence="6" key="1">
    <citation type="journal article" date="2014" name="Int. J. Syst. Evol. Microbiol.">
        <title>Complete genome sequence of Corynebacterium casei LMG S-19264T (=DSM 44701T), isolated from a smear-ripened cheese.</title>
        <authorList>
            <consortium name="US DOE Joint Genome Institute (JGI-PGF)"/>
            <person name="Walter F."/>
            <person name="Albersmeier A."/>
            <person name="Kalinowski J."/>
            <person name="Ruckert C."/>
        </authorList>
    </citation>
    <scope>NUCLEOTIDE SEQUENCE</scope>
    <source>
        <strain evidence="6">KCTC 32513</strain>
    </source>
</reference>
<feature type="domain" description="Fatty acid hydroxylase" evidence="5">
    <location>
        <begin position="23"/>
        <end position="149"/>
    </location>
</feature>
<dbReference type="PANTHER" id="PTHR31899:SF9">
    <property type="entry name" value="BETA-CAROTENE 3-HYDROXYLASE 1, CHLOROPLASTIC"/>
    <property type="match status" value="1"/>
</dbReference>
<comment type="caution">
    <text evidence="6">The sequence shown here is derived from an EMBL/GenBank/DDBJ whole genome shotgun (WGS) entry which is preliminary data.</text>
</comment>
<evidence type="ECO:0000313" key="6">
    <source>
        <dbReference type="EMBL" id="GHB03130.1"/>
    </source>
</evidence>
<keyword evidence="7" id="KW-1185">Reference proteome</keyword>
<feature type="transmembrane region" description="Helical" evidence="4">
    <location>
        <begin position="65"/>
        <end position="85"/>
    </location>
</feature>
<keyword evidence="3" id="KW-0560">Oxidoreductase</keyword>
<keyword evidence="4" id="KW-0472">Membrane</keyword>
<dbReference type="GO" id="GO:0005506">
    <property type="term" value="F:iron ion binding"/>
    <property type="evidence" value="ECO:0007669"/>
    <property type="project" value="InterPro"/>
</dbReference>
<reference evidence="6" key="2">
    <citation type="submission" date="2020-09" db="EMBL/GenBank/DDBJ databases">
        <authorList>
            <person name="Sun Q."/>
            <person name="Kim S."/>
        </authorList>
    </citation>
    <scope>NUCLEOTIDE SEQUENCE</scope>
    <source>
        <strain evidence="6">KCTC 32513</strain>
    </source>
</reference>
<organism evidence="6 7">
    <name type="scientific">Algimonas arctica</name>
    <dbReference type="NCBI Taxonomy" id="1479486"/>
    <lineage>
        <taxon>Bacteria</taxon>
        <taxon>Pseudomonadati</taxon>
        <taxon>Pseudomonadota</taxon>
        <taxon>Alphaproteobacteria</taxon>
        <taxon>Maricaulales</taxon>
        <taxon>Robiginitomaculaceae</taxon>
        <taxon>Algimonas</taxon>
    </lineage>
</organism>
<dbReference type="AlphaFoldDB" id="A0A8J3G3L8"/>
<evidence type="ECO:0000313" key="7">
    <source>
        <dbReference type="Proteomes" id="UP000634004"/>
    </source>
</evidence>
<sequence length="168" mass="18937">MAPAGAEAGAEIVSPWAATLTVIFAVIGMEIFAWAIHKYVMHGPGWGWHESHHTETKGLFETNDLYAVVFSVFAAGLFIVGSLWWTPLWFVALGLTVYGLLYGFVHDGLVHQRWPFFVKTRGFYMKRLVQAHRIHHAVHTRDGAVSFGFLWAEDIRKLKVKLKSAADQ</sequence>
<keyword evidence="4" id="KW-1133">Transmembrane helix</keyword>
<dbReference type="InterPro" id="IPR006694">
    <property type="entry name" value="Fatty_acid_hydroxylase"/>
</dbReference>
<dbReference type="GO" id="GO:0016123">
    <property type="term" value="P:xanthophyll biosynthetic process"/>
    <property type="evidence" value="ECO:0007669"/>
    <property type="project" value="TreeGrafter"/>
</dbReference>
<dbReference type="EMBL" id="BMZH01000016">
    <property type="protein sequence ID" value="GHB03130.1"/>
    <property type="molecule type" value="Genomic_DNA"/>
</dbReference>